<dbReference type="AlphaFoldDB" id="A0A9D4MCD7"/>
<name>A0A9D4MCD7_DREPO</name>
<protein>
    <submittedName>
        <fullName evidence="1">Uncharacterized protein</fullName>
    </submittedName>
</protein>
<accession>A0A9D4MCD7</accession>
<dbReference type="Proteomes" id="UP000828390">
    <property type="component" value="Unassembled WGS sequence"/>
</dbReference>
<dbReference type="EMBL" id="JAIWYP010000002">
    <property type="protein sequence ID" value="KAH3872907.1"/>
    <property type="molecule type" value="Genomic_DNA"/>
</dbReference>
<sequence length="76" mass="8507">MMLYTLLSPAIGGGILFWALSVLPSVRPALLCPEPYLGSALADIRKDYPIIIIFLQSLPCTWLRDWFEVQAEEVIA</sequence>
<reference evidence="1" key="2">
    <citation type="submission" date="2020-11" db="EMBL/GenBank/DDBJ databases">
        <authorList>
            <person name="McCartney M.A."/>
            <person name="Auch B."/>
            <person name="Kono T."/>
            <person name="Mallez S."/>
            <person name="Becker A."/>
            <person name="Gohl D.M."/>
            <person name="Silverstein K.A.T."/>
            <person name="Koren S."/>
            <person name="Bechman K.B."/>
            <person name="Herman A."/>
            <person name="Abrahante J.E."/>
            <person name="Garbe J."/>
        </authorList>
    </citation>
    <scope>NUCLEOTIDE SEQUENCE</scope>
    <source>
        <strain evidence="1">Duluth1</strain>
        <tissue evidence="1">Whole animal</tissue>
    </source>
</reference>
<gene>
    <name evidence="1" type="ORF">DPMN_036130</name>
</gene>
<reference evidence="1" key="1">
    <citation type="journal article" date="2019" name="bioRxiv">
        <title>The Genome of the Zebra Mussel, Dreissena polymorpha: A Resource for Invasive Species Research.</title>
        <authorList>
            <person name="McCartney M.A."/>
            <person name="Auch B."/>
            <person name="Kono T."/>
            <person name="Mallez S."/>
            <person name="Zhang Y."/>
            <person name="Obille A."/>
            <person name="Becker A."/>
            <person name="Abrahante J.E."/>
            <person name="Garbe J."/>
            <person name="Badalamenti J.P."/>
            <person name="Herman A."/>
            <person name="Mangelson H."/>
            <person name="Liachko I."/>
            <person name="Sullivan S."/>
            <person name="Sone E.D."/>
            <person name="Koren S."/>
            <person name="Silverstein K.A.T."/>
            <person name="Beckman K.B."/>
            <person name="Gohl D.M."/>
        </authorList>
    </citation>
    <scope>NUCLEOTIDE SEQUENCE</scope>
    <source>
        <strain evidence="1">Duluth1</strain>
        <tissue evidence="1">Whole animal</tissue>
    </source>
</reference>
<organism evidence="1 2">
    <name type="scientific">Dreissena polymorpha</name>
    <name type="common">Zebra mussel</name>
    <name type="synonym">Mytilus polymorpha</name>
    <dbReference type="NCBI Taxonomy" id="45954"/>
    <lineage>
        <taxon>Eukaryota</taxon>
        <taxon>Metazoa</taxon>
        <taxon>Spiralia</taxon>
        <taxon>Lophotrochozoa</taxon>
        <taxon>Mollusca</taxon>
        <taxon>Bivalvia</taxon>
        <taxon>Autobranchia</taxon>
        <taxon>Heteroconchia</taxon>
        <taxon>Euheterodonta</taxon>
        <taxon>Imparidentia</taxon>
        <taxon>Neoheterodontei</taxon>
        <taxon>Myida</taxon>
        <taxon>Dreissenoidea</taxon>
        <taxon>Dreissenidae</taxon>
        <taxon>Dreissena</taxon>
    </lineage>
</organism>
<comment type="caution">
    <text evidence="1">The sequence shown here is derived from an EMBL/GenBank/DDBJ whole genome shotgun (WGS) entry which is preliminary data.</text>
</comment>
<keyword evidence="2" id="KW-1185">Reference proteome</keyword>
<proteinExistence type="predicted"/>
<evidence type="ECO:0000313" key="1">
    <source>
        <dbReference type="EMBL" id="KAH3872907.1"/>
    </source>
</evidence>
<evidence type="ECO:0000313" key="2">
    <source>
        <dbReference type="Proteomes" id="UP000828390"/>
    </source>
</evidence>